<dbReference type="Pfam" id="PF00702">
    <property type="entry name" value="Hydrolase"/>
    <property type="match status" value="1"/>
</dbReference>
<dbReference type="InterPro" id="IPR036412">
    <property type="entry name" value="HAD-like_sf"/>
</dbReference>
<dbReference type="SUPFAM" id="SSF56784">
    <property type="entry name" value="HAD-like"/>
    <property type="match status" value="1"/>
</dbReference>
<accession>A0A2J0Q6U7</accession>
<organism evidence="1 2">
    <name type="scientific">Candidatus Yanofskybacteria bacterium CG10_big_fil_rev_8_21_14_0_10_36_16</name>
    <dbReference type="NCBI Taxonomy" id="1975096"/>
    <lineage>
        <taxon>Bacteria</taxon>
        <taxon>Candidatus Yanofskyibacteriota</taxon>
    </lineage>
</organism>
<dbReference type="Gene3D" id="3.40.50.1000">
    <property type="entry name" value="HAD superfamily/HAD-like"/>
    <property type="match status" value="1"/>
</dbReference>
<dbReference type="InterPro" id="IPR023198">
    <property type="entry name" value="PGP-like_dom2"/>
</dbReference>
<name>A0A2J0Q6U7_9BACT</name>
<dbReference type="Gene3D" id="1.10.150.240">
    <property type="entry name" value="Putative phosphatase, domain 2"/>
    <property type="match status" value="1"/>
</dbReference>
<dbReference type="EMBL" id="PCXQ01000005">
    <property type="protein sequence ID" value="PJE50674.1"/>
    <property type="molecule type" value="Genomic_DNA"/>
</dbReference>
<dbReference type="PANTHER" id="PTHR43611">
    <property type="entry name" value="ALPHA-D-GLUCOSE 1-PHOSPHATE PHOSPHATASE"/>
    <property type="match status" value="1"/>
</dbReference>
<comment type="caution">
    <text evidence="1">The sequence shown here is derived from an EMBL/GenBank/DDBJ whole genome shotgun (WGS) entry which is preliminary data.</text>
</comment>
<proteinExistence type="predicted"/>
<dbReference type="InterPro" id="IPR023214">
    <property type="entry name" value="HAD_sf"/>
</dbReference>
<dbReference type="PANTHER" id="PTHR43611:SF3">
    <property type="entry name" value="FLAVIN MONONUCLEOTIDE HYDROLASE 1, CHLOROPLATIC"/>
    <property type="match status" value="1"/>
</dbReference>
<evidence type="ECO:0000313" key="1">
    <source>
        <dbReference type="EMBL" id="PJE50674.1"/>
    </source>
</evidence>
<evidence type="ECO:0000313" key="2">
    <source>
        <dbReference type="Proteomes" id="UP000228496"/>
    </source>
</evidence>
<evidence type="ECO:0008006" key="3">
    <source>
        <dbReference type="Google" id="ProtNLM"/>
    </source>
</evidence>
<protein>
    <recommendedName>
        <fullName evidence="3">Haloacid dehalogenase</fullName>
    </recommendedName>
</protein>
<reference evidence="1 2" key="1">
    <citation type="submission" date="2017-09" db="EMBL/GenBank/DDBJ databases">
        <title>Depth-based differentiation of microbial function through sediment-hosted aquifers and enrichment of novel symbionts in the deep terrestrial subsurface.</title>
        <authorList>
            <person name="Probst A.J."/>
            <person name="Ladd B."/>
            <person name="Jarett J.K."/>
            <person name="Geller-Mcgrath D.E."/>
            <person name="Sieber C.M."/>
            <person name="Emerson J.B."/>
            <person name="Anantharaman K."/>
            <person name="Thomas B.C."/>
            <person name="Malmstrom R."/>
            <person name="Stieglmeier M."/>
            <person name="Klingl A."/>
            <person name="Woyke T."/>
            <person name="Ryan C.M."/>
            <person name="Banfield J.F."/>
        </authorList>
    </citation>
    <scope>NUCLEOTIDE SEQUENCE [LARGE SCALE GENOMIC DNA]</scope>
    <source>
        <strain evidence="1">CG10_big_fil_rev_8_21_14_0_10_36_16</strain>
    </source>
</reference>
<dbReference type="Proteomes" id="UP000228496">
    <property type="component" value="Unassembled WGS sequence"/>
</dbReference>
<gene>
    <name evidence="1" type="ORF">COV29_02990</name>
</gene>
<sequence>MNKDVLLNKEEDAKVKRPRAFITDLGGVLVNVSFDSFFKSVSNITGKKETELRERLTLNDKHFLGNVNRDFGTGRIGARDYYEQVFDVLSIDFEKFTFKLFVESFNNVFSEIEEMTSLIQAAKPHFDFMAIITNTNELHYDHLCSEMPQILEPFDEIFASHEYPINCLKPARCIYDHALCYLKRNGVDPSNAIFVDDLFENCKAAEDVGMGDYFHFVHTNPIEVNVDGLRRKLSGRGINI</sequence>
<dbReference type="AlphaFoldDB" id="A0A2J0Q6U7"/>